<feature type="non-terminal residue" evidence="1">
    <location>
        <position position="1"/>
    </location>
</feature>
<organism evidence="1 2">
    <name type="scientific">Gigaspora margarita</name>
    <dbReference type="NCBI Taxonomy" id="4874"/>
    <lineage>
        <taxon>Eukaryota</taxon>
        <taxon>Fungi</taxon>
        <taxon>Fungi incertae sedis</taxon>
        <taxon>Mucoromycota</taxon>
        <taxon>Glomeromycotina</taxon>
        <taxon>Glomeromycetes</taxon>
        <taxon>Diversisporales</taxon>
        <taxon>Gigasporaceae</taxon>
        <taxon>Gigaspora</taxon>
    </lineage>
</organism>
<feature type="non-terminal residue" evidence="1">
    <location>
        <position position="51"/>
    </location>
</feature>
<sequence length="51" mass="5886">RAYKEVAKQLILTNLFPSTRENHIALESYLSEHAENFISSIGENAWISMFD</sequence>
<gene>
    <name evidence="1" type="ORF">GMARGA_LOCUS44484</name>
</gene>
<comment type="caution">
    <text evidence="1">The sequence shown here is derived from an EMBL/GenBank/DDBJ whole genome shotgun (WGS) entry which is preliminary data.</text>
</comment>
<accession>A0ABN7XK19</accession>
<evidence type="ECO:0000313" key="1">
    <source>
        <dbReference type="EMBL" id="CAG8855663.1"/>
    </source>
</evidence>
<evidence type="ECO:0000313" key="2">
    <source>
        <dbReference type="Proteomes" id="UP000789901"/>
    </source>
</evidence>
<dbReference type="EMBL" id="CAJVQB010151809">
    <property type="protein sequence ID" value="CAG8855663.1"/>
    <property type="molecule type" value="Genomic_DNA"/>
</dbReference>
<keyword evidence="2" id="KW-1185">Reference proteome</keyword>
<proteinExistence type="predicted"/>
<reference evidence="1 2" key="1">
    <citation type="submission" date="2021-06" db="EMBL/GenBank/DDBJ databases">
        <authorList>
            <person name="Kallberg Y."/>
            <person name="Tangrot J."/>
            <person name="Rosling A."/>
        </authorList>
    </citation>
    <scope>NUCLEOTIDE SEQUENCE [LARGE SCALE GENOMIC DNA]</scope>
    <source>
        <strain evidence="1 2">120-4 pot B 10/14</strain>
    </source>
</reference>
<dbReference type="Proteomes" id="UP000789901">
    <property type="component" value="Unassembled WGS sequence"/>
</dbReference>
<protein>
    <submittedName>
        <fullName evidence="1">1933_t:CDS:1</fullName>
    </submittedName>
</protein>
<name>A0ABN7XK19_GIGMA</name>